<dbReference type="EMBL" id="PGVA01000020">
    <property type="protein sequence ID" value="PLR83444.1"/>
    <property type="molecule type" value="Genomic_DNA"/>
</dbReference>
<evidence type="ECO:0000256" key="5">
    <source>
        <dbReference type="ARBA" id="ARBA00022989"/>
    </source>
</evidence>
<reference evidence="8 10" key="1">
    <citation type="submission" date="2017-11" db="EMBL/GenBank/DDBJ databases">
        <title>Comparitive Functional Genomics of Dry Heat Resistant strains isolated from the Viking Spacecraft.</title>
        <authorList>
            <person name="Seuylemezian A."/>
            <person name="Cooper K."/>
            <person name="Vaishampayan P."/>
        </authorList>
    </citation>
    <scope>NUCLEOTIDE SEQUENCE [LARGE SCALE GENOMIC DNA]</scope>
    <source>
        <strain evidence="8 10">M4.6</strain>
    </source>
</reference>
<name>A0A2N5GMU6_9BACI</name>
<keyword evidence="4 7" id="KW-0812">Transmembrane</keyword>
<reference evidence="9 11" key="2">
    <citation type="submission" date="2017-12" db="EMBL/GenBank/DDBJ databases">
        <title>Comparative Functional Genomics of Dry Heat Resistant strains isolated from the Viking Spacecraft.</title>
        <authorList>
            <person name="Seuylemezian A."/>
            <person name="Cooper K."/>
            <person name="Vaishampayan P."/>
        </authorList>
    </citation>
    <scope>NUCLEOTIDE SEQUENCE [LARGE SCALE GENOMIC DNA]</scope>
    <source>
        <strain evidence="9 11">ATCC 29669</strain>
    </source>
</reference>
<evidence type="ECO:0000313" key="10">
    <source>
        <dbReference type="Proteomes" id="UP000234951"/>
    </source>
</evidence>
<evidence type="ECO:0000313" key="11">
    <source>
        <dbReference type="Proteomes" id="UP000235114"/>
    </source>
</evidence>
<evidence type="ECO:0000256" key="3">
    <source>
        <dbReference type="ARBA" id="ARBA00022475"/>
    </source>
</evidence>
<comment type="similarity">
    <text evidence="2">Belongs to the EssA family.</text>
</comment>
<feature type="transmembrane region" description="Helical" evidence="7">
    <location>
        <begin position="7"/>
        <end position="25"/>
    </location>
</feature>
<keyword evidence="3" id="KW-1003">Cell membrane</keyword>
<dbReference type="EMBL" id="PGVD01000039">
    <property type="protein sequence ID" value="PLR95375.1"/>
    <property type="molecule type" value="Genomic_DNA"/>
</dbReference>
<keyword evidence="11" id="KW-1185">Reference proteome</keyword>
<proteinExistence type="inferred from homology"/>
<dbReference type="OrthoDB" id="2437241at2"/>
<dbReference type="AlphaFoldDB" id="A0A2N5GMU6"/>
<comment type="subcellular location">
    <subcellularLocation>
        <location evidence="1">Cell membrane</location>
        <topology evidence="1">Single-pass membrane protein</topology>
    </subcellularLocation>
</comment>
<protein>
    <submittedName>
        <fullName evidence="8">Type VII secretion protein EssA</fullName>
    </submittedName>
</protein>
<feature type="transmembrane region" description="Helical" evidence="7">
    <location>
        <begin position="132"/>
        <end position="151"/>
    </location>
</feature>
<keyword evidence="6 7" id="KW-0472">Membrane</keyword>
<keyword evidence="5 7" id="KW-1133">Transmembrane helix</keyword>
<evidence type="ECO:0000256" key="2">
    <source>
        <dbReference type="ARBA" id="ARBA00008570"/>
    </source>
</evidence>
<dbReference type="GO" id="GO:0005886">
    <property type="term" value="C:plasma membrane"/>
    <property type="evidence" value="ECO:0007669"/>
    <property type="project" value="UniProtKB-SubCell"/>
</dbReference>
<evidence type="ECO:0000313" key="8">
    <source>
        <dbReference type="EMBL" id="PLR83444.1"/>
    </source>
</evidence>
<evidence type="ECO:0000313" key="9">
    <source>
        <dbReference type="EMBL" id="PLR95375.1"/>
    </source>
</evidence>
<gene>
    <name evidence="8" type="primary">essA</name>
    <name evidence="8" type="ORF">CU635_09110</name>
    <name evidence="9" type="ORF">CVD25_15025</name>
</gene>
<dbReference type="Proteomes" id="UP000234951">
    <property type="component" value="Unassembled WGS sequence"/>
</dbReference>
<dbReference type="InterPro" id="IPR034026">
    <property type="entry name" value="EssA"/>
</dbReference>
<dbReference type="InterPro" id="IPR018920">
    <property type="entry name" value="EssA/YueC"/>
</dbReference>
<comment type="caution">
    <text evidence="8">The sequence shown here is derived from an EMBL/GenBank/DDBJ whole genome shotgun (WGS) entry which is preliminary data.</text>
</comment>
<dbReference type="Pfam" id="PF10661">
    <property type="entry name" value="EssA"/>
    <property type="match status" value="1"/>
</dbReference>
<evidence type="ECO:0000256" key="4">
    <source>
        <dbReference type="ARBA" id="ARBA00022692"/>
    </source>
</evidence>
<dbReference type="RefSeq" id="WP_101577057.1">
    <property type="nucleotide sequence ID" value="NZ_PGVA01000020.1"/>
</dbReference>
<sequence>MKLKGFIIAYMFPAAIFLNGISVGASPNIDDLMPNTYEKKEFNENTNFLHEDSLYDNKKAIPEEQKGLTFEGQKSNPLEGVKDQLFSGDAKANNTITAKAERLKLFSDVENKNKFDVSEDTESITNDNPKLIILYICLLAVGVIVMLGLLIPKMAQSKNGF</sequence>
<organism evidence="8 10">
    <name type="scientific">Bacillus canaveralius</name>
    <dbReference type="NCBI Taxonomy" id="1403243"/>
    <lineage>
        <taxon>Bacteria</taxon>
        <taxon>Bacillati</taxon>
        <taxon>Bacillota</taxon>
        <taxon>Bacilli</taxon>
        <taxon>Bacillales</taxon>
        <taxon>Bacillaceae</taxon>
        <taxon>Bacillus</taxon>
    </lineage>
</organism>
<evidence type="ECO:0000256" key="7">
    <source>
        <dbReference type="SAM" id="Phobius"/>
    </source>
</evidence>
<evidence type="ECO:0000256" key="6">
    <source>
        <dbReference type="ARBA" id="ARBA00023136"/>
    </source>
</evidence>
<dbReference type="Proteomes" id="UP000235114">
    <property type="component" value="Unassembled WGS sequence"/>
</dbReference>
<dbReference type="NCBIfam" id="TIGR03927">
    <property type="entry name" value="T7SS_EssA_Firm"/>
    <property type="match status" value="1"/>
</dbReference>
<accession>A0A2N5GMU6</accession>
<evidence type="ECO:0000256" key="1">
    <source>
        <dbReference type="ARBA" id="ARBA00004162"/>
    </source>
</evidence>